<accession>A0ABY1S6H2</accession>
<gene>
    <name evidence="4" type="ORF">SAMN05216240_0745</name>
</gene>
<dbReference type="InterPro" id="IPR014755">
    <property type="entry name" value="Cu-Rt/internalin_Ig-like"/>
</dbReference>
<dbReference type="InterPro" id="IPR001119">
    <property type="entry name" value="SLH_dom"/>
</dbReference>
<dbReference type="Gene3D" id="2.60.40.1220">
    <property type="match status" value="4"/>
</dbReference>
<comment type="caution">
    <text evidence="4">The sequence shown here is derived from an EMBL/GenBank/DDBJ whole genome shotgun (WGS) entry which is preliminary data.</text>
</comment>
<dbReference type="GeneID" id="31773654"/>
<protein>
    <submittedName>
        <fullName evidence="4">S-layer homology domain-containing protein</fullName>
    </submittedName>
</protein>
<feature type="domain" description="SLH" evidence="3">
    <location>
        <begin position="27"/>
        <end position="90"/>
    </location>
</feature>
<keyword evidence="5" id="KW-1185">Reference proteome</keyword>
<dbReference type="PANTHER" id="PTHR43308">
    <property type="entry name" value="OUTER MEMBRANE PROTEIN ALPHA-RELATED"/>
    <property type="match status" value="1"/>
</dbReference>
<sequence length="1018" mass="108855">MKKFKRLIAIVTVLLFALSIIAPVFAQDEATTEETAGSVYDQAAKILQDKGILKGNEQGDLMLDKQLTRAEILAMIIRATGQEDVVKDYVYAEQSFTDVPQDHWAFAYVEAGKDLGIVNGYPDGTFKPDKPVKFEELCKMLVAAKGESPAAGKWPLNYVRKALELGFFNGIEDEVGIGDVVIRGQAAVAFANAFFPPEKTIVVKDVKAVANDTIEVYVDAYLGNEPATLEDGDVIPLDFEIKDASDASKTIAVTLIDSQASDFGAGKLVLKTAAQTEGATYKLYYKGNDTGKTFVAVPVQLQVAKVEVPNLKQVVVTFNRDVKDVYAVDKNNYEIKVGDATKSIGAVRLSEDKKKVTLILKDDLANQDKVKVTLKTGLGLKEAYTTEIGPVQDGTAPAIVKVTAENPQKLRVEFSEPVKNYANPANYTLNGMYLVKEVKGFNEDSSIDPNVIVLNLYIPLNVGNNTLSVTGVTDIAGLLVVNPSMSFSVAEDKSPIELKNVTATLSQVKLEFSKAIQSIVSVSLSNGIIAGTSVDGNVVTISSGDELATCIPVSGAKVTIEVKDYTGQTAKFEKYVVPTIDTERPTVKSVTIADSTTVKVTFSEDVRVPNPSDNKIIVKDKDGNQKVISVITWDTDSSGNQIKNTLKVVLSSQLPAGVVTVQVSGIEDLTPLKNASLPQTVTATLSDTSAPDVVAPIVYNDVSGDTTELYITFNKTLNAASANIATNYKYLDSSYVLKDFSGATASVLANGKTVKLVIKDSEFANMTYLQIIGVADTNGNKATLAIQKDATKFVSSSTAIVTIDSTNGVQAVSTTQLKVFLTGNINEYTLYAGDFEVKAGSNTIGVLYATWDAGSKAVVLNLATAIGADAKKDGNGVTVTIKANSITKDLLGRSINSGSAVGPVTASDKIAPTITAVEAVYNATYNVTEVTVKFSEAIVVDSTYVLDQFKVYIGGAITNPDAGVDVKTDNIVFKFSGDKRYSTIKVDYVPAYDTSKRVKDSLTNNNELAQTSVSGTWK</sequence>
<dbReference type="EMBL" id="FXXC01000001">
    <property type="protein sequence ID" value="SMR91967.1"/>
    <property type="molecule type" value="Genomic_DNA"/>
</dbReference>
<proteinExistence type="predicted"/>
<feature type="chain" id="PRO_5046760284" evidence="2">
    <location>
        <begin position="27"/>
        <end position="1018"/>
    </location>
</feature>
<dbReference type="RefSeq" id="WP_015908630.1">
    <property type="nucleotide sequence ID" value="NZ_FUZJ01000001.1"/>
</dbReference>
<evidence type="ECO:0000313" key="4">
    <source>
        <dbReference type="EMBL" id="SMR91967.1"/>
    </source>
</evidence>
<evidence type="ECO:0000256" key="1">
    <source>
        <dbReference type="ARBA" id="ARBA00022729"/>
    </source>
</evidence>
<evidence type="ECO:0000313" key="5">
    <source>
        <dbReference type="Proteomes" id="UP000196803"/>
    </source>
</evidence>
<keyword evidence="1 2" id="KW-0732">Signal</keyword>
<reference evidence="4 5" key="1">
    <citation type="submission" date="2017-05" db="EMBL/GenBank/DDBJ databases">
        <authorList>
            <person name="Varghese N."/>
            <person name="Submissions S."/>
        </authorList>
    </citation>
    <scope>NUCLEOTIDE SEQUENCE [LARGE SCALE GENOMIC DNA]</scope>
    <source>
        <strain evidence="4 5">MACB1020</strain>
    </source>
</reference>
<name>A0ABY1S6H2_CALBS</name>
<dbReference type="Proteomes" id="UP000196803">
    <property type="component" value="Unassembled WGS sequence"/>
</dbReference>
<dbReference type="Pfam" id="PF00395">
    <property type="entry name" value="SLH"/>
    <property type="match status" value="1"/>
</dbReference>
<evidence type="ECO:0000256" key="2">
    <source>
        <dbReference type="SAM" id="SignalP"/>
    </source>
</evidence>
<evidence type="ECO:0000259" key="3">
    <source>
        <dbReference type="PROSITE" id="PS51272"/>
    </source>
</evidence>
<feature type="signal peptide" evidence="2">
    <location>
        <begin position="1"/>
        <end position="26"/>
    </location>
</feature>
<organism evidence="4 5">
    <name type="scientific">Caldicellulosiruptor bescii</name>
    <name type="common">Anaerocellum thermophilum</name>
    <dbReference type="NCBI Taxonomy" id="31899"/>
    <lineage>
        <taxon>Bacteria</taxon>
        <taxon>Bacillati</taxon>
        <taxon>Bacillota</taxon>
        <taxon>Bacillota incertae sedis</taxon>
        <taxon>Caldicellulosiruptorales</taxon>
        <taxon>Caldicellulosiruptoraceae</taxon>
        <taxon>Caldicellulosiruptor</taxon>
    </lineage>
</organism>
<dbReference type="InterPro" id="IPR051465">
    <property type="entry name" value="Cell_Envelope_Struct_Comp"/>
</dbReference>
<feature type="domain" description="SLH" evidence="3">
    <location>
        <begin position="92"/>
        <end position="155"/>
    </location>
</feature>
<dbReference type="PROSITE" id="PS51272">
    <property type="entry name" value="SLH"/>
    <property type="match status" value="2"/>
</dbReference>